<dbReference type="AlphaFoldDB" id="A0A6I6JWA1"/>
<dbReference type="KEGG" id="mcos:GM418_18505"/>
<dbReference type="InterPro" id="IPR027417">
    <property type="entry name" value="P-loop_NTPase"/>
</dbReference>
<dbReference type="InterPro" id="IPR038727">
    <property type="entry name" value="NadR/Ttd14_AAA_dom"/>
</dbReference>
<proteinExistence type="predicted"/>
<evidence type="ECO:0000259" key="1">
    <source>
        <dbReference type="Pfam" id="PF13521"/>
    </source>
</evidence>
<dbReference type="Proteomes" id="UP000428260">
    <property type="component" value="Chromosome"/>
</dbReference>
<dbReference type="Gene3D" id="3.40.50.300">
    <property type="entry name" value="P-loop containing nucleotide triphosphate hydrolases"/>
    <property type="match status" value="1"/>
</dbReference>
<dbReference type="SUPFAM" id="SSF52540">
    <property type="entry name" value="P-loop containing nucleoside triphosphate hydrolases"/>
    <property type="match status" value="1"/>
</dbReference>
<evidence type="ECO:0000313" key="2">
    <source>
        <dbReference type="EMBL" id="QGY45589.1"/>
    </source>
</evidence>
<dbReference type="RefSeq" id="WP_158868732.1">
    <property type="nucleotide sequence ID" value="NZ_CP046401.1"/>
</dbReference>
<gene>
    <name evidence="2" type="ORF">GM418_18505</name>
</gene>
<dbReference type="EMBL" id="CP046401">
    <property type="protein sequence ID" value="QGY45589.1"/>
    <property type="molecule type" value="Genomic_DNA"/>
</dbReference>
<sequence length="174" mass="20037">MKIAVSGSHRVGKSSLIEKLGEVFPDYICKPEPYYELEETGHFFSEIPDVDDYIVQLRYSIEQVVSTESNIIFDRCPLDLLAYIQASDEFGEMDIQSLFREVTDVMSEIDVLVFVAVEEPDIITCAESDLPELRIQVDEILREWVQDLDCTLIEVYGSLSNRKDMILKQIKKMN</sequence>
<feature type="domain" description="NadR/Ttd14 AAA" evidence="1">
    <location>
        <begin position="2"/>
        <end position="162"/>
    </location>
</feature>
<accession>A0A6I6JWA1</accession>
<reference evidence="2 3" key="1">
    <citation type="submission" date="2019-11" db="EMBL/GenBank/DDBJ databases">
        <authorList>
            <person name="Zheng R.K."/>
            <person name="Sun C.M."/>
        </authorList>
    </citation>
    <scope>NUCLEOTIDE SEQUENCE [LARGE SCALE GENOMIC DNA]</scope>
    <source>
        <strain evidence="2 3">WC007</strain>
    </source>
</reference>
<evidence type="ECO:0000313" key="3">
    <source>
        <dbReference type="Proteomes" id="UP000428260"/>
    </source>
</evidence>
<name>A0A6I6JWA1_9BACT</name>
<protein>
    <submittedName>
        <fullName evidence="2">AAA family ATPase</fullName>
    </submittedName>
</protein>
<organism evidence="2 3">
    <name type="scientific">Maribellus comscasis</name>
    <dbReference type="NCBI Taxonomy" id="2681766"/>
    <lineage>
        <taxon>Bacteria</taxon>
        <taxon>Pseudomonadati</taxon>
        <taxon>Bacteroidota</taxon>
        <taxon>Bacteroidia</taxon>
        <taxon>Marinilabiliales</taxon>
        <taxon>Prolixibacteraceae</taxon>
        <taxon>Maribellus</taxon>
    </lineage>
</organism>
<dbReference type="Pfam" id="PF13521">
    <property type="entry name" value="AAA_28"/>
    <property type="match status" value="1"/>
</dbReference>
<keyword evidence="3" id="KW-1185">Reference proteome</keyword>